<sequence length="567" mass="65347">MEKLRQGKNSEEEDNIGIQAHDVSILQDLYALSETEVMDRILEHPDPPGLIKGLPSEDFFWLLKKTGEDSMQLLKLASLRQWQHLLDLELWERDRLDMTNSFLWLQRLQRSDPERLAKWLFTDGQALAYLYLFRNVHVELRDENEAYDLEKGFITLDGLFYIKVLKEEQTETVEGIIRTMAGEDLLKFHSVLTGLAGVLPADLEEDMYRLRNVRIAEHGFLPREEALIVYAPLDPEAIAQKDSREMVDPVLDENFLDLAPYTPFHFSKSQNLLTKSTSRIVDTGLLDRIRLEFAGLCNQILSADGLVIDDIDVLKKTGQKAAGYLNLCLEEMCGKDIGAAEELLRNNSLISLFRMGFGLAQKLKWEAERWLKQSWFDHNSMGYGFWGDKWGNTLAGLTKKMPKYYCGPEREGEYRDFEQAFDLIAAGKILQGLIGLDKMLAQLTITFPLNKKDVHTHNRTIHSLLFTLWARQILELTPSFEAITLKQARQFFDLLRAGDEKAPYQMLGFEEVFVKDFMVSASGFEPEDTASLKDTLVLIWQEFCQEYDWVDVNALDPRFSKYVLIRS</sequence>
<organism evidence="1 2">
    <name type="scientific">Candidatus Desulfacyla euxinica</name>
    <dbReference type="NCBI Taxonomy" id="2841693"/>
    <lineage>
        <taxon>Bacteria</taxon>
        <taxon>Deltaproteobacteria</taxon>
        <taxon>Candidatus Desulfacyla</taxon>
    </lineage>
</organism>
<dbReference type="AlphaFoldDB" id="A0A8J6MYE4"/>
<name>A0A8J6MYE4_9DELT</name>
<dbReference type="Proteomes" id="UP000650524">
    <property type="component" value="Unassembled WGS sequence"/>
</dbReference>
<dbReference type="EMBL" id="JACNJD010000208">
    <property type="protein sequence ID" value="MBC8177437.1"/>
    <property type="molecule type" value="Genomic_DNA"/>
</dbReference>
<evidence type="ECO:0000313" key="2">
    <source>
        <dbReference type="Proteomes" id="UP000650524"/>
    </source>
</evidence>
<dbReference type="Pfam" id="PF19676">
    <property type="entry name" value="DUF6178"/>
    <property type="match status" value="1"/>
</dbReference>
<gene>
    <name evidence="1" type="ORF">H8E19_08535</name>
</gene>
<evidence type="ECO:0000313" key="1">
    <source>
        <dbReference type="EMBL" id="MBC8177437.1"/>
    </source>
</evidence>
<protein>
    <submittedName>
        <fullName evidence="1">Uncharacterized protein</fullName>
    </submittedName>
</protein>
<reference evidence="1 2" key="1">
    <citation type="submission" date="2020-08" db="EMBL/GenBank/DDBJ databases">
        <title>Bridging the membrane lipid divide: bacteria of the FCB group superphylum have the potential to synthesize archaeal ether lipids.</title>
        <authorList>
            <person name="Villanueva L."/>
            <person name="Von Meijenfeldt F.A.B."/>
            <person name="Westbye A.B."/>
            <person name="Yadav S."/>
            <person name="Hopmans E.C."/>
            <person name="Dutilh B.E."/>
            <person name="Sinninghe Damste J.S."/>
        </authorList>
    </citation>
    <scope>NUCLEOTIDE SEQUENCE [LARGE SCALE GENOMIC DNA]</scope>
    <source>
        <strain evidence="1">NIOZ-UU27</strain>
    </source>
</reference>
<proteinExistence type="predicted"/>
<comment type="caution">
    <text evidence="1">The sequence shown here is derived from an EMBL/GenBank/DDBJ whole genome shotgun (WGS) entry which is preliminary data.</text>
</comment>
<dbReference type="InterPro" id="IPR045750">
    <property type="entry name" value="DUF6178"/>
</dbReference>
<accession>A0A8J6MYE4</accession>